<protein>
    <submittedName>
        <fullName evidence="1">7965_t:CDS:1</fullName>
    </submittedName>
</protein>
<proteinExistence type="predicted"/>
<dbReference type="EMBL" id="CAJVPT010063663">
    <property type="protein sequence ID" value="CAG8768992.1"/>
    <property type="molecule type" value="Genomic_DNA"/>
</dbReference>
<comment type="caution">
    <text evidence="1">The sequence shown here is derived from an EMBL/GenBank/DDBJ whole genome shotgun (WGS) entry which is preliminary data.</text>
</comment>
<evidence type="ECO:0000313" key="2">
    <source>
        <dbReference type="Proteomes" id="UP000789525"/>
    </source>
</evidence>
<feature type="non-terminal residue" evidence="1">
    <location>
        <position position="1"/>
    </location>
</feature>
<gene>
    <name evidence="1" type="ORF">ACOLOM_LOCUS13644</name>
</gene>
<evidence type="ECO:0000313" key="1">
    <source>
        <dbReference type="EMBL" id="CAG8768992.1"/>
    </source>
</evidence>
<feature type="non-terminal residue" evidence="1">
    <location>
        <position position="197"/>
    </location>
</feature>
<reference evidence="1" key="1">
    <citation type="submission" date="2021-06" db="EMBL/GenBank/DDBJ databases">
        <authorList>
            <person name="Kallberg Y."/>
            <person name="Tangrot J."/>
            <person name="Rosling A."/>
        </authorList>
    </citation>
    <scope>NUCLEOTIDE SEQUENCE</scope>
    <source>
        <strain evidence="1">CL356</strain>
    </source>
</reference>
<accession>A0ACA9QY95</accession>
<name>A0ACA9QY95_9GLOM</name>
<organism evidence="1 2">
    <name type="scientific">Acaulospora colombiana</name>
    <dbReference type="NCBI Taxonomy" id="27376"/>
    <lineage>
        <taxon>Eukaryota</taxon>
        <taxon>Fungi</taxon>
        <taxon>Fungi incertae sedis</taxon>
        <taxon>Mucoromycota</taxon>
        <taxon>Glomeromycotina</taxon>
        <taxon>Glomeromycetes</taxon>
        <taxon>Diversisporales</taxon>
        <taxon>Acaulosporaceae</taxon>
        <taxon>Acaulospora</taxon>
    </lineage>
</organism>
<dbReference type="Proteomes" id="UP000789525">
    <property type="component" value="Unassembled WGS sequence"/>
</dbReference>
<keyword evidence="2" id="KW-1185">Reference proteome</keyword>
<sequence length="197" mass="21899">VSRSPDEITPPPIPSSSGAEGSSPPLNNKVTSQVLVNSPEARKSTIELPQPKKDLPGSGYVNGIWPILPKYIRRWDKPPYIPMAHIPIPAGSLGMRTLNNRLPNGWTMHVHPEGKPYYHRAAKSVDHSLLFGQTHKYKEDTPLCKPLGIFTDSDPRIYSVRKTLEYAYYVVCKEIAACRIELPQEVDLFLELGMGGG</sequence>